<reference evidence="2" key="2">
    <citation type="submission" date="2021-04" db="EMBL/GenBank/DDBJ databases">
        <authorList>
            <person name="Podell S."/>
        </authorList>
    </citation>
    <scope>NUCLEOTIDE SEQUENCE</scope>
    <source>
        <strain evidence="2">Hildebrandi</strain>
    </source>
</reference>
<reference evidence="2" key="1">
    <citation type="journal article" date="2021" name="Sci. Rep.">
        <title>Diploid genomic architecture of Nitzschia inconspicua, an elite biomass production diatom.</title>
        <authorList>
            <person name="Oliver A."/>
            <person name="Podell S."/>
            <person name="Pinowska A."/>
            <person name="Traller J.C."/>
            <person name="Smith S.R."/>
            <person name="McClure R."/>
            <person name="Beliaev A."/>
            <person name="Bohutskyi P."/>
            <person name="Hill E.A."/>
            <person name="Rabines A."/>
            <person name="Zheng H."/>
            <person name="Allen L.Z."/>
            <person name="Kuo A."/>
            <person name="Grigoriev I.V."/>
            <person name="Allen A.E."/>
            <person name="Hazlebeck D."/>
            <person name="Allen E.E."/>
        </authorList>
    </citation>
    <scope>NUCLEOTIDE SEQUENCE</scope>
    <source>
        <strain evidence="2">Hildebrandi</strain>
    </source>
</reference>
<feature type="region of interest" description="Disordered" evidence="1">
    <location>
        <begin position="25"/>
        <end position="46"/>
    </location>
</feature>
<dbReference type="EMBL" id="JAGRRH010000015">
    <property type="protein sequence ID" value="KAG7356112.1"/>
    <property type="molecule type" value="Genomic_DNA"/>
</dbReference>
<comment type="caution">
    <text evidence="2">The sequence shown here is derived from an EMBL/GenBank/DDBJ whole genome shotgun (WGS) entry which is preliminary data.</text>
</comment>
<sequence length="154" mass="17631">MALPLVWVSELDVWSRSPVVVTGRTQADLTTADHRPPPTPPGGNYYSERRSHSMEEDFFEDDVDDYDDFFYDPPYVAPALPVRRTRRRFSSQTTSRRPAAIVCGTISQEAASRLPPPWTMKILKLKRWYCNTLKINAVDRVVNKKQDGNNNGNM</sequence>
<evidence type="ECO:0000256" key="1">
    <source>
        <dbReference type="SAM" id="MobiDB-lite"/>
    </source>
</evidence>
<evidence type="ECO:0000313" key="2">
    <source>
        <dbReference type="EMBL" id="KAG7356112.1"/>
    </source>
</evidence>
<dbReference type="Proteomes" id="UP000693970">
    <property type="component" value="Unassembled WGS sequence"/>
</dbReference>
<keyword evidence="3" id="KW-1185">Reference proteome</keyword>
<organism evidence="2 3">
    <name type="scientific">Nitzschia inconspicua</name>
    <dbReference type="NCBI Taxonomy" id="303405"/>
    <lineage>
        <taxon>Eukaryota</taxon>
        <taxon>Sar</taxon>
        <taxon>Stramenopiles</taxon>
        <taxon>Ochrophyta</taxon>
        <taxon>Bacillariophyta</taxon>
        <taxon>Bacillariophyceae</taxon>
        <taxon>Bacillariophycidae</taxon>
        <taxon>Bacillariales</taxon>
        <taxon>Bacillariaceae</taxon>
        <taxon>Nitzschia</taxon>
    </lineage>
</organism>
<gene>
    <name evidence="2" type="ORF">IV203_000798</name>
</gene>
<proteinExistence type="predicted"/>
<protein>
    <submittedName>
        <fullName evidence="2">Uncharacterized protein</fullName>
    </submittedName>
</protein>
<name>A0A9K3PQJ8_9STRA</name>
<evidence type="ECO:0000313" key="3">
    <source>
        <dbReference type="Proteomes" id="UP000693970"/>
    </source>
</evidence>
<accession>A0A9K3PQJ8</accession>
<dbReference type="AlphaFoldDB" id="A0A9K3PQJ8"/>